<keyword evidence="3" id="KW-1185">Reference proteome</keyword>
<feature type="compositionally biased region" description="Low complexity" evidence="1">
    <location>
        <begin position="90"/>
        <end position="102"/>
    </location>
</feature>
<proteinExistence type="predicted"/>
<dbReference type="PANTHER" id="PTHR35486">
    <property type="entry name" value="EXPRESSED PROTEIN"/>
    <property type="match status" value="1"/>
</dbReference>
<evidence type="ECO:0000313" key="2">
    <source>
        <dbReference type="EMBL" id="CAH8301621.1"/>
    </source>
</evidence>
<feature type="region of interest" description="Disordered" evidence="1">
    <location>
        <begin position="86"/>
        <end position="110"/>
    </location>
</feature>
<feature type="region of interest" description="Disordered" evidence="1">
    <location>
        <begin position="35"/>
        <end position="55"/>
    </location>
</feature>
<accession>A0ABC8IUL9</accession>
<name>A0ABC8IUL9_ERUVS</name>
<dbReference type="PANTHER" id="PTHR35486:SF1">
    <property type="entry name" value="OS02G0689500 PROTEIN"/>
    <property type="match status" value="1"/>
</dbReference>
<evidence type="ECO:0000256" key="1">
    <source>
        <dbReference type="SAM" id="MobiDB-lite"/>
    </source>
</evidence>
<evidence type="ECO:0000313" key="3">
    <source>
        <dbReference type="Proteomes" id="UP001642260"/>
    </source>
</evidence>
<sequence>MRCKRHTVDFSSSIGVCASCLRERLFSLAASTAASEANDHKTSPPPHPRPLFFPRSVSPYVSARKSDAGRGRADITLASSHNRFFPTPQVSSSTAVGRTSSSEKLFDSSRSLKKKQSKLSRFSSLFRTRSEEFKDSSDASTSSPPSSSSWLSKVLSFRSKKPSSNTCYIEDLIASESSHRPRQRHHRGMSPATVDYELEETPERVKRTPAAAMGTPGRRKTAMIGSGMGFCLSPLVRAKPNGSSTWKGKLPPEFGYNYTGELKSPARPHISTAASFCANRSKKLVDLGRVDPRR</sequence>
<comment type="caution">
    <text evidence="2">The sequence shown here is derived from an EMBL/GenBank/DDBJ whole genome shotgun (WGS) entry which is preliminary data.</text>
</comment>
<organism evidence="2 3">
    <name type="scientific">Eruca vesicaria subsp. sativa</name>
    <name type="common">Garden rocket</name>
    <name type="synonym">Eruca sativa</name>
    <dbReference type="NCBI Taxonomy" id="29727"/>
    <lineage>
        <taxon>Eukaryota</taxon>
        <taxon>Viridiplantae</taxon>
        <taxon>Streptophyta</taxon>
        <taxon>Embryophyta</taxon>
        <taxon>Tracheophyta</taxon>
        <taxon>Spermatophyta</taxon>
        <taxon>Magnoliopsida</taxon>
        <taxon>eudicotyledons</taxon>
        <taxon>Gunneridae</taxon>
        <taxon>Pentapetalae</taxon>
        <taxon>rosids</taxon>
        <taxon>malvids</taxon>
        <taxon>Brassicales</taxon>
        <taxon>Brassicaceae</taxon>
        <taxon>Brassiceae</taxon>
        <taxon>Eruca</taxon>
    </lineage>
</organism>
<dbReference type="EMBL" id="CAKOAT010055711">
    <property type="protein sequence ID" value="CAH8301621.1"/>
    <property type="molecule type" value="Genomic_DNA"/>
</dbReference>
<reference evidence="2 3" key="1">
    <citation type="submission" date="2022-03" db="EMBL/GenBank/DDBJ databases">
        <authorList>
            <person name="Macdonald S."/>
            <person name="Ahmed S."/>
            <person name="Newling K."/>
        </authorList>
    </citation>
    <scope>NUCLEOTIDE SEQUENCE [LARGE SCALE GENOMIC DNA]</scope>
</reference>
<dbReference type="AlphaFoldDB" id="A0ABC8IUL9"/>
<gene>
    <name evidence="2" type="ORF">ERUC_LOCUS3013</name>
</gene>
<dbReference type="Proteomes" id="UP001642260">
    <property type="component" value="Unassembled WGS sequence"/>
</dbReference>
<protein>
    <submittedName>
        <fullName evidence="2">Uncharacterized protein</fullName>
    </submittedName>
</protein>